<keyword evidence="8" id="KW-0249">Electron transport</keyword>
<organism evidence="15 16">
    <name type="scientific">Parasutterella secunda</name>
    <dbReference type="NCBI Taxonomy" id="626947"/>
    <lineage>
        <taxon>Bacteria</taxon>
        <taxon>Pseudomonadati</taxon>
        <taxon>Pseudomonadota</taxon>
        <taxon>Betaproteobacteria</taxon>
        <taxon>Burkholderiales</taxon>
        <taxon>Sutterellaceae</taxon>
        <taxon>Parasutterella</taxon>
    </lineage>
</organism>
<evidence type="ECO:0000259" key="14">
    <source>
        <dbReference type="PROSITE" id="PS51656"/>
    </source>
</evidence>
<dbReference type="InterPro" id="IPR017900">
    <property type="entry name" value="4Fe4S_Fe_S_CS"/>
</dbReference>
<keyword evidence="10" id="KW-0411">Iron-sulfur</keyword>
<evidence type="ECO:0000256" key="8">
    <source>
        <dbReference type="ARBA" id="ARBA00022982"/>
    </source>
</evidence>
<dbReference type="InterPro" id="IPR050294">
    <property type="entry name" value="RnfB_subfamily"/>
</dbReference>
<dbReference type="Pfam" id="PF04060">
    <property type="entry name" value="FeS"/>
    <property type="match status" value="1"/>
</dbReference>
<dbReference type="Gene3D" id="1.10.15.40">
    <property type="entry name" value="Electron transport complex subunit B, putative Fe-S cluster"/>
    <property type="match status" value="1"/>
</dbReference>
<keyword evidence="2" id="KW-1003">Cell membrane</keyword>
<dbReference type="InterPro" id="IPR017896">
    <property type="entry name" value="4Fe4S_Fe-S-bd"/>
</dbReference>
<dbReference type="PROSITE" id="PS51379">
    <property type="entry name" value="4FE4S_FER_2"/>
    <property type="match status" value="2"/>
</dbReference>
<dbReference type="Gene3D" id="3.30.70.20">
    <property type="match status" value="1"/>
</dbReference>
<evidence type="ECO:0000313" key="15">
    <source>
        <dbReference type="EMBL" id="MBM6928865.1"/>
    </source>
</evidence>
<dbReference type="PANTHER" id="PTHR42859:SF3">
    <property type="entry name" value="ION-TRANSLOCATING OXIDOREDUCTASE COMPLEX SUBUNIT B"/>
    <property type="match status" value="1"/>
</dbReference>
<comment type="caution">
    <text evidence="15">The sequence shown here is derived from an EMBL/GenBank/DDBJ whole genome shotgun (WGS) entry which is preliminary data.</text>
</comment>
<dbReference type="InterPro" id="IPR010207">
    <property type="entry name" value="Elect_transpt_cplx_RnfB/RsxB"/>
</dbReference>
<dbReference type="Proteomes" id="UP000777002">
    <property type="component" value="Unassembled WGS sequence"/>
</dbReference>
<evidence type="ECO:0000256" key="12">
    <source>
        <dbReference type="SAM" id="MobiDB-lite"/>
    </source>
</evidence>
<evidence type="ECO:0000259" key="13">
    <source>
        <dbReference type="PROSITE" id="PS51379"/>
    </source>
</evidence>
<evidence type="ECO:0000256" key="4">
    <source>
        <dbReference type="ARBA" id="ARBA00022519"/>
    </source>
</evidence>
<feature type="region of interest" description="Disordered" evidence="12">
    <location>
        <begin position="148"/>
        <end position="177"/>
    </location>
</feature>
<keyword evidence="7" id="KW-1278">Translocase</keyword>
<dbReference type="EMBL" id="JACJKX010000010">
    <property type="protein sequence ID" value="MBM6928865.1"/>
    <property type="molecule type" value="Genomic_DNA"/>
</dbReference>
<feature type="domain" description="4Fe-4S" evidence="14">
    <location>
        <begin position="1"/>
        <end position="60"/>
    </location>
</feature>
<evidence type="ECO:0000256" key="11">
    <source>
        <dbReference type="ARBA" id="ARBA00023136"/>
    </source>
</evidence>
<protein>
    <submittedName>
        <fullName evidence="15">RnfABCDGE type electron transport complex subunit B</fullName>
    </submittedName>
</protein>
<dbReference type="Gene3D" id="3.30.70.3270">
    <property type="match status" value="1"/>
</dbReference>
<dbReference type="InterPro" id="IPR007202">
    <property type="entry name" value="4Fe-4S_dom"/>
</dbReference>
<evidence type="ECO:0000256" key="6">
    <source>
        <dbReference type="ARBA" id="ARBA00022737"/>
    </source>
</evidence>
<dbReference type="Pfam" id="PF14697">
    <property type="entry name" value="Fer4_21"/>
    <property type="match status" value="1"/>
</dbReference>
<dbReference type="NCBIfam" id="TIGR01944">
    <property type="entry name" value="rnfB"/>
    <property type="match status" value="1"/>
</dbReference>
<sequence length="191" mass="21265">MSEHLIDAIDDVLPQTQCRQCGYDGCRNYAWAIAMGEAPINRCAPGGQKGIEALAQVTGKPVLALDPEYGHEVPLEVSHINPDMCIGCRKCVPVCPTNAIVGAPKRLHAVITEWCTGCALCVITCPVDCIQMQPAPFDWSHERAMQARQRYRDKLQREKRRQSERESRLNAQSAQDKKKALLADILARVKK</sequence>
<evidence type="ECO:0000256" key="2">
    <source>
        <dbReference type="ARBA" id="ARBA00022475"/>
    </source>
</evidence>
<evidence type="ECO:0000256" key="9">
    <source>
        <dbReference type="ARBA" id="ARBA00023004"/>
    </source>
</evidence>
<keyword evidence="6" id="KW-0677">Repeat</keyword>
<evidence type="ECO:0000256" key="1">
    <source>
        <dbReference type="ARBA" id="ARBA00022448"/>
    </source>
</evidence>
<evidence type="ECO:0000256" key="7">
    <source>
        <dbReference type="ARBA" id="ARBA00022967"/>
    </source>
</evidence>
<reference evidence="15 16" key="1">
    <citation type="journal article" date="2021" name="Sci. Rep.">
        <title>The distribution of antibiotic resistance genes in chicken gut microbiota commensals.</title>
        <authorList>
            <person name="Juricova H."/>
            <person name="Matiasovicova J."/>
            <person name="Kubasova T."/>
            <person name="Cejkova D."/>
            <person name="Rychlik I."/>
        </authorList>
    </citation>
    <scope>NUCLEOTIDE SEQUENCE [LARGE SCALE GENOMIC DNA]</scope>
    <source>
        <strain evidence="15 16">An562</strain>
    </source>
</reference>
<dbReference type="RefSeq" id="WP_205050456.1">
    <property type="nucleotide sequence ID" value="NZ_JACJKX010000010.1"/>
</dbReference>
<feature type="domain" description="4Fe-4S ferredoxin-type" evidence="13">
    <location>
        <begin position="76"/>
        <end position="105"/>
    </location>
</feature>
<evidence type="ECO:0000256" key="5">
    <source>
        <dbReference type="ARBA" id="ARBA00022723"/>
    </source>
</evidence>
<keyword evidence="11" id="KW-0472">Membrane</keyword>
<keyword evidence="1" id="KW-0813">Transport</keyword>
<dbReference type="PROSITE" id="PS00198">
    <property type="entry name" value="4FE4S_FER_1"/>
    <property type="match status" value="2"/>
</dbReference>
<proteinExistence type="predicted"/>
<gene>
    <name evidence="15" type="ORF">H5985_06235</name>
</gene>
<name>A0ABS2GSP4_9BURK</name>
<dbReference type="PROSITE" id="PS51656">
    <property type="entry name" value="4FE4S"/>
    <property type="match status" value="1"/>
</dbReference>
<feature type="compositionally biased region" description="Basic and acidic residues" evidence="12">
    <location>
        <begin position="148"/>
        <end position="168"/>
    </location>
</feature>
<evidence type="ECO:0000256" key="10">
    <source>
        <dbReference type="ARBA" id="ARBA00023014"/>
    </source>
</evidence>
<keyword evidence="5" id="KW-0479">Metal-binding</keyword>
<accession>A0ABS2GSP4</accession>
<evidence type="ECO:0000313" key="16">
    <source>
        <dbReference type="Proteomes" id="UP000777002"/>
    </source>
</evidence>
<dbReference type="PANTHER" id="PTHR42859">
    <property type="entry name" value="OXIDOREDUCTASE"/>
    <property type="match status" value="1"/>
</dbReference>
<dbReference type="SUPFAM" id="SSF54862">
    <property type="entry name" value="4Fe-4S ferredoxins"/>
    <property type="match status" value="1"/>
</dbReference>
<keyword evidence="3" id="KW-0004">4Fe-4S</keyword>
<keyword evidence="4" id="KW-0997">Cell inner membrane</keyword>
<feature type="domain" description="4Fe-4S ferredoxin-type" evidence="13">
    <location>
        <begin position="106"/>
        <end position="135"/>
    </location>
</feature>
<keyword evidence="16" id="KW-1185">Reference proteome</keyword>
<keyword evidence="9" id="KW-0408">Iron</keyword>
<evidence type="ECO:0000256" key="3">
    <source>
        <dbReference type="ARBA" id="ARBA00022485"/>
    </source>
</evidence>